<dbReference type="AlphaFoldDB" id="A0A1F7G8U4"/>
<dbReference type="Proteomes" id="UP000177208">
    <property type="component" value="Unassembled WGS sequence"/>
</dbReference>
<evidence type="ECO:0000313" key="3">
    <source>
        <dbReference type="Proteomes" id="UP000177208"/>
    </source>
</evidence>
<keyword evidence="1" id="KW-0812">Transmembrane</keyword>
<comment type="caution">
    <text evidence="2">The sequence shown here is derived from an EMBL/GenBank/DDBJ whole genome shotgun (WGS) entry which is preliminary data.</text>
</comment>
<reference evidence="2 3" key="1">
    <citation type="journal article" date="2016" name="Nat. Commun.">
        <title>Thousands of microbial genomes shed light on interconnected biogeochemical processes in an aquifer system.</title>
        <authorList>
            <person name="Anantharaman K."/>
            <person name="Brown C.T."/>
            <person name="Hug L.A."/>
            <person name="Sharon I."/>
            <person name="Castelle C.J."/>
            <person name="Probst A.J."/>
            <person name="Thomas B.C."/>
            <person name="Singh A."/>
            <person name="Wilkins M.J."/>
            <person name="Karaoz U."/>
            <person name="Brodie E.L."/>
            <person name="Williams K.H."/>
            <person name="Hubbard S.S."/>
            <person name="Banfield J.F."/>
        </authorList>
    </citation>
    <scope>NUCLEOTIDE SEQUENCE [LARGE SCALE GENOMIC DNA]</scope>
</reference>
<gene>
    <name evidence="2" type="ORF">A2774_02465</name>
</gene>
<dbReference type="Pfam" id="PF18895">
    <property type="entry name" value="T4SS_pilin"/>
    <property type="match status" value="1"/>
</dbReference>
<feature type="transmembrane region" description="Helical" evidence="1">
    <location>
        <begin position="50"/>
        <end position="71"/>
    </location>
</feature>
<organism evidence="2 3">
    <name type="scientific">Candidatus Roizmanbacteria bacterium RIFCSPHIGHO2_01_FULL_39_12c</name>
    <dbReference type="NCBI Taxonomy" id="1802031"/>
    <lineage>
        <taxon>Bacteria</taxon>
        <taxon>Candidatus Roizmaniibacteriota</taxon>
    </lineage>
</organism>
<proteinExistence type="predicted"/>
<feature type="transmembrane region" description="Helical" evidence="1">
    <location>
        <begin position="92"/>
        <end position="109"/>
    </location>
</feature>
<name>A0A1F7G8U4_9BACT</name>
<feature type="transmembrane region" description="Helical" evidence="1">
    <location>
        <begin position="115"/>
        <end position="135"/>
    </location>
</feature>
<accession>A0A1F7G8U4</accession>
<keyword evidence="1" id="KW-1133">Transmembrane helix</keyword>
<evidence type="ECO:0000313" key="2">
    <source>
        <dbReference type="EMBL" id="OGK15266.1"/>
    </source>
</evidence>
<sequence length="140" mass="14941">MLKRLISAAKYYQGLIYLALVSPIYAQDPTIQVDESKIGFKIPTLGDILTFLIRAFFIVAGLMALLMLLLGAMAWVTSGGNKENVDKARDKITAAVLGLILIVAVLAIIVTLEQIVFGSNLCLGLSCPITIPALLQPAGP</sequence>
<dbReference type="InterPro" id="IPR043993">
    <property type="entry name" value="T4SS_pilin"/>
</dbReference>
<keyword evidence="1" id="KW-0472">Membrane</keyword>
<dbReference type="EMBL" id="MFZG01000039">
    <property type="protein sequence ID" value="OGK15266.1"/>
    <property type="molecule type" value="Genomic_DNA"/>
</dbReference>
<protein>
    <submittedName>
        <fullName evidence="2">Uncharacterized protein</fullName>
    </submittedName>
</protein>
<evidence type="ECO:0000256" key="1">
    <source>
        <dbReference type="SAM" id="Phobius"/>
    </source>
</evidence>